<keyword evidence="2" id="KW-0325">Glycoprotein</keyword>
<keyword evidence="1" id="KW-1015">Disulfide bond</keyword>
<organism evidence="6 7">
    <name type="scientific">Aedes albopictus</name>
    <name type="common">Asian tiger mosquito</name>
    <name type="synonym">Stegomyia albopicta</name>
    <dbReference type="NCBI Taxonomy" id="7160"/>
    <lineage>
        <taxon>Eukaryota</taxon>
        <taxon>Metazoa</taxon>
        <taxon>Ecdysozoa</taxon>
        <taxon>Arthropoda</taxon>
        <taxon>Hexapoda</taxon>
        <taxon>Insecta</taxon>
        <taxon>Pterygota</taxon>
        <taxon>Neoptera</taxon>
        <taxon>Endopterygota</taxon>
        <taxon>Diptera</taxon>
        <taxon>Nematocera</taxon>
        <taxon>Culicoidea</taxon>
        <taxon>Culicidae</taxon>
        <taxon>Culicinae</taxon>
        <taxon>Aedini</taxon>
        <taxon>Aedes</taxon>
        <taxon>Stegomyia</taxon>
    </lineage>
</organism>
<dbReference type="InterPro" id="IPR043504">
    <property type="entry name" value="Peptidase_S1_PA_chymotrypsin"/>
</dbReference>
<keyword evidence="4" id="KW-0732">Signal</keyword>
<accession>A0ABM2A1K6</accession>
<dbReference type="InterPro" id="IPR051487">
    <property type="entry name" value="Ser/Thr_Proteases_Immune/Dev"/>
</dbReference>
<dbReference type="SUPFAM" id="SSF50494">
    <property type="entry name" value="Trypsin-like serine proteases"/>
    <property type="match status" value="1"/>
</dbReference>
<dbReference type="Proteomes" id="UP000069940">
    <property type="component" value="Unassembled WGS sequence"/>
</dbReference>
<reference evidence="7" key="1">
    <citation type="journal article" date="2015" name="Proc. Natl. Acad. Sci. U.S.A.">
        <title>Genome sequence of the Asian Tiger mosquito, Aedes albopictus, reveals insights into its biology, genetics, and evolution.</title>
        <authorList>
            <person name="Chen X.G."/>
            <person name="Jiang X."/>
            <person name="Gu J."/>
            <person name="Xu M."/>
            <person name="Wu Y."/>
            <person name="Deng Y."/>
            <person name="Zhang C."/>
            <person name="Bonizzoni M."/>
            <person name="Dermauw W."/>
            <person name="Vontas J."/>
            <person name="Armbruster P."/>
            <person name="Huang X."/>
            <person name="Yang Y."/>
            <person name="Zhang H."/>
            <person name="He W."/>
            <person name="Peng H."/>
            <person name="Liu Y."/>
            <person name="Wu K."/>
            <person name="Chen J."/>
            <person name="Lirakis M."/>
            <person name="Topalis P."/>
            <person name="Van Leeuwen T."/>
            <person name="Hall A.B."/>
            <person name="Jiang X."/>
            <person name="Thorpe C."/>
            <person name="Mueller R.L."/>
            <person name="Sun C."/>
            <person name="Waterhouse R.M."/>
            <person name="Yan G."/>
            <person name="Tu Z.J."/>
            <person name="Fang X."/>
            <person name="James A.A."/>
        </authorList>
    </citation>
    <scope>NUCLEOTIDE SEQUENCE [LARGE SCALE GENOMIC DNA]</scope>
    <source>
        <strain evidence="7">Foshan</strain>
    </source>
</reference>
<name>A0ABM2A1K6_AEDAL</name>
<keyword evidence="7" id="KW-1185">Reference proteome</keyword>
<feature type="chain" id="PRO_5046142838" description="Peptidase S1 domain-containing protein" evidence="4">
    <location>
        <begin position="21"/>
        <end position="310"/>
    </location>
</feature>
<dbReference type="Pfam" id="PF00089">
    <property type="entry name" value="Trypsin"/>
    <property type="match status" value="1"/>
</dbReference>
<sequence length="310" mass="35094">MSFIIRFIAVFCATIAFVCCTSEQLFNTDGCGPNYYGEVISRPIISRLKEFPWLARLGYRKAGQDSIEYLFQGTLIHPSYVVTTVFAASYNRNTLEFVRLGDYHTETDEDCQEMDESELCAPPPQDIQIQQIIRHPKYNKPRLANDLVLLKLLSPANVTSEFVRPICIPINDNIPLNEFAALFISAWCGSVKSGISVIPKQYRMQLISTSRCAEKLEPHMHIDFDRSQFCTVMDLDKHQVAKIKDLNLRGSTGAPLQMLGSDGRFYLVGITSVGVRDAPLGTPYVFVHVAELAEWLLQTVTSEEQKRKWT</sequence>
<dbReference type="Gene3D" id="2.40.10.10">
    <property type="entry name" value="Trypsin-like serine proteases"/>
    <property type="match status" value="2"/>
</dbReference>
<dbReference type="PANTHER" id="PTHR24256">
    <property type="entry name" value="TRYPTASE-RELATED"/>
    <property type="match status" value="1"/>
</dbReference>
<reference evidence="6" key="2">
    <citation type="submission" date="2025-05" db="UniProtKB">
        <authorList>
            <consortium name="EnsemblMetazoa"/>
        </authorList>
    </citation>
    <scope>IDENTIFICATION</scope>
    <source>
        <strain evidence="6">Foshan</strain>
    </source>
</reference>
<evidence type="ECO:0000256" key="4">
    <source>
        <dbReference type="SAM" id="SignalP"/>
    </source>
</evidence>
<protein>
    <recommendedName>
        <fullName evidence="5">Peptidase S1 domain-containing protein</fullName>
    </recommendedName>
</protein>
<evidence type="ECO:0000256" key="2">
    <source>
        <dbReference type="ARBA" id="ARBA00023180"/>
    </source>
</evidence>
<proteinExistence type="inferred from homology"/>
<dbReference type="PROSITE" id="PS50240">
    <property type="entry name" value="TRYPSIN_DOM"/>
    <property type="match status" value="1"/>
</dbReference>
<dbReference type="InterPro" id="IPR001254">
    <property type="entry name" value="Trypsin_dom"/>
</dbReference>
<dbReference type="RefSeq" id="XP_029729805.2">
    <property type="nucleotide sequence ID" value="XM_029873945.2"/>
</dbReference>
<feature type="signal peptide" evidence="4">
    <location>
        <begin position="1"/>
        <end position="20"/>
    </location>
</feature>
<dbReference type="SMART" id="SM00020">
    <property type="entry name" value="Tryp_SPc"/>
    <property type="match status" value="1"/>
</dbReference>
<dbReference type="EnsemblMetazoa" id="AALFPA23_023607.R35126">
    <property type="protein sequence ID" value="AALFPA23_023607.P35126"/>
    <property type="gene ID" value="AALFPA23_023607"/>
</dbReference>
<dbReference type="GeneID" id="115267089"/>
<dbReference type="InterPro" id="IPR009003">
    <property type="entry name" value="Peptidase_S1_PA"/>
</dbReference>
<evidence type="ECO:0000259" key="5">
    <source>
        <dbReference type="PROSITE" id="PS50240"/>
    </source>
</evidence>
<evidence type="ECO:0000313" key="6">
    <source>
        <dbReference type="EnsemblMetazoa" id="AALFPA23_023607.P35126"/>
    </source>
</evidence>
<evidence type="ECO:0000256" key="1">
    <source>
        <dbReference type="ARBA" id="ARBA00023157"/>
    </source>
</evidence>
<feature type="domain" description="Peptidase S1" evidence="5">
    <location>
        <begin position="39"/>
        <end position="301"/>
    </location>
</feature>
<comment type="similarity">
    <text evidence="3">Belongs to the peptidase S1 family. CLIP subfamily.</text>
</comment>
<evidence type="ECO:0000313" key="7">
    <source>
        <dbReference type="Proteomes" id="UP000069940"/>
    </source>
</evidence>
<evidence type="ECO:0000256" key="3">
    <source>
        <dbReference type="ARBA" id="ARBA00024195"/>
    </source>
</evidence>